<dbReference type="CDD" id="cd00060">
    <property type="entry name" value="FHA"/>
    <property type="match status" value="1"/>
</dbReference>
<dbReference type="PROSITE" id="PS50006">
    <property type="entry name" value="FHA_DOMAIN"/>
    <property type="match status" value="1"/>
</dbReference>
<evidence type="ECO:0000256" key="2">
    <source>
        <dbReference type="SAM" id="MobiDB-lite"/>
    </source>
</evidence>
<dbReference type="RefSeq" id="WP_277192407.1">
    <property type="nucleotide sequence ID" value="NZ_JAROAV010000031.1"/>
</dbReference>
<proteinExistence type="predicted"/>
<organism evidence="4 5">
    <name type="scientific">Luteipulveratus flavus</name>
    <dbReference type="NCBI Taxonomy" id="3031728"/>
    <lineage>
        <taxon>Bacteria</taxon>
        <taxon>Bacillati</taxon>
        <taxon>Actinomycetota</taxon>
        <taxon>Actinomycetes</taxon>
        <taxon>Micrococcales</taxon>
        <taxon>Dermacoccaceae</taxon>
        <taxon>Luteipulveratus</taxon>
    </lineage>
</organism>
<keyword evidence="1" id="KW-0597">Phosphoprotein</keyword>
<evidence type="ECO:0000313" key="4">
    <source>
        <dbReference type="EMBL" id="MDF8265059.1"/>
    </source>
</evidence>
<dbReference type="InterPro" id="IPR000253">
    <property type="entry name" value="FHA_dom"/>
</dbReference>
<dbReference type="Proteomes" id="UP001528912">
    <property type="component" value="Unassembled WGS sequence"/>
</dbReference>
<feature type="domain" description="FHA" evidence="3">
    <location>
        <begin position="281"/>
        <end position="330"/>
    </location>
</feature>
<feature type="compositionally biased region" description="Low complexity" evidence="2">
    <location>
        <begin position="242"/>
        <end position="260"/>
    </location>
</feature>
<feature type="compositionally biased region" description="Polar residues" evidence="2">
    <location>
        <begin position="41"/>
        <end position="57"/>
    </location>
</feature>
<comment type="caution">
    <text evidence="4">The sequence shown here is derived from an EMBL/GenBank/DDBJ whole genome shotgun (WGS) entry which is preliminary data.</text>
</comment>
<feature type="region of interest" description="Disordered" evidence="2">
    <location>
        <begin position="1"/>
        <end position="278"/>
    </location>
</feature>
<dbReference type="Gene3D" id="2.60.200.20">
    <property type="match status" value="1"/>
</dbReference>
<feature type="compositionally biased region" description="Low complexity" evidence="2">
    <location>
        <begin position="205"/>
        <end position="228"/>
    </location>
</feature>
<dbReference type="Pfam" id="PF00498">
    <property type="entry name" value="FHA"/>
    <property type="match status" value="1"/>
</dbReference>
<evidence type="ECO:0000259" key="3">
    <source>
        <dbReference type="PROSITE" id="PS50006"/>
    </source>
</evidence>
<dbReference type="InterPro" id="IPR050923">
    <property type="entry name" value="Cell_Proc_Reg/RNA_Proc"/>
</dbReference>
<dbReference type="InterPro" id="IPR008984">
    <property type="entry name" value="SMAD_FHA_dom_sf"/>
</dbReference>
<feature type="compositionally biased region" description="Pro residues" evidence="2">
    <location>
        <begin position="165"/>
        <end position="183"/>
    </location>
</feature>
<dbReference type="SUPFAM" id="SSF49879">
    <property type="entry name" value="SMAD/FHA domain"/>
    <property type="match status" value="1"/>
</dbReference>
<dbReference type="SMART" id="SM00240">
    <property type="entry name" value="FHA"/>
    <property type="match status" value="1"/>
</dbReference>
<name>A0ABT6CAI2_9MICO</name>
<evidence type="ECO:0000313" key="5">
    <source>
        <dbReference type="Proteomes" id="UP001528912"/>
    </source>
</evidence>
<feature type="compositionally biased region" description="Low complexity" evidence="2">
    <location>
        <begin position="62"/>
        <end position="72"/>
    </location>
</feature>
<gene>
    <name evidence="4" type="ORF">P4R38_12455</name>
</gene>
<dbReference type="PANTHER" id="PTHR23308">
    <property type="entry name" value="NUCLEAR INHIBITOR OF PROTEIN PHOSPHATASE-1"/>
    <property type="match status" value="1"/>
</dbReference>
<accession>A0ABT6CAI2</accession>
<reference evidence="4 5" key="1">
    <citation type="submission" date="2023-03" db="EMBL/GenBank/DDBJ databases">
        <title>YIM 133296 draft genome.</title>
        <authorList>
            <person name="Xiong L."/>
        </authorList>
    </citation>
    <scope>NUCLEOTIDE SEQUENCE [LARGE SCALE GENOMIC DNA]</scope>
    <source>
        <strain evidence="4 5">YIM 133296</strain>
    </source>
</reference>
<dbReference type="EMBL" id="JAROAV010000031">
    <property type="protein sequence ID" value="MDF8265059.1"/>
    <property type="molecule type" value="Genomic_DNA"/>
</dbReference>
<keyword evidence="5" id="KW-1185">Reference proteome</keyword>
<evidence type="ECO:0000256" key="1">
    <source>
        <dbReference type="ARBA" id="ARBA00022553"/>
    </source>
</evidence>
<sequence>MTHPHDAYRAPDSASGEYQSQPRGGAHPAGSYDASQYDPGYSSSPQGGYDQGQSPYDQGQYAAAPAPGAAAPIVWGSTSATGAPAWSGPSARGGSRQAPVQEPAYQGGGSAVGGWQQAPSSSAGWADAPARSESISDVPERPEVPAQPGPDVPDRPSEPDSPDQPGNPPQPPAPSPTPSPAPDPASWGAEPGQGSRVPWGEQQRSSAPEAPSSWAQSPASAPYQSPQQHVPSDRRPPAYDGPPAAANAPLAPSEAAEALPTQMTPAVAPPTSGQEAAEEALTIGRGRANSIVLDDMLVSRQHVRITVDDEGLVLEDLGSRNGTFVNGRRIERTHLHEGDRIGIGASTFEVRDGWLVSI</sequence>
<protein>
    <submittedName>
        <fullName evidence="4">FHA domain-containing protein</fullName>
    </submittedName>
</protein>